<dbReference type="Pfam" id="PF00512">
    <property type="entry name" value="HisKA"/>
    <property type="match status" value="1"/>
</dbReference>
<evidence type="ECO:0000256" key="9">
    <source>
        <dbReference type="ARBA" id="ARBA00022777"/>
    </source>
</evidence>
<organism evidence="17 18">
    <name type="scientific">Catonella morbi ATCC 51271</name>
    <dbReference type="NCBI Taxonomy" id="592026"/>
    <lineage>
        <taxon>Bacteria</taxon>
        <taxon>Bacillati</taxon>
        <taxon>Bacillota</taxon>
        <taxon>Clostridia</taxon>
        <taxon>Lachnospirales</taxon>
        <taxon>Lachnospiraceae</taxon>
        <taxon>Catonella</taxon>
    </lineage>
</organism>
<dbReference type="RefSeq" id="WP_023354396.1">
    <property type="nucleotide sequence ID" value="NZ_KI535368.1"/>
</dbReference>
<dbReference type="SMART" id="SM00387">
    <property type="entry name" value="HATPase_c"/>
    <property type="match status" value="1"/>
</dbReference>
<proteinExistence type="predicted"/>
<dbReference type="OrthoDB" id="335833at2"/>
<dbReference type="Gene3D" id="6.10.340.10">
    <property type="match status" value="1"/>
</dbReference>
<evidence type="ECO:0000313" key="17">
    <source>
        <dbReference type="EMBL" id="ESL02654.1"/>
    </source>
</evidence>
<keyword evidence="12" id="KW-0902">Two-component regulatory system</keyword>
<evidence type="ECO:0000256" key="10">
    <source>
        <dbReference type="ARBA" id="ARBA00022840"/>
    </source>
</evidence>
<dbReference type="InterPro" id="IPR003661">
    <property type="entry name" value="HisK_dim/P_dom"/>
</dbReference>
<evidence type="ECO:0000256" key="12">
    <source>
        <dbReference type="ARBA" id="ARBA00023012"/>
    </source>
</evidence>
<protein>
    <recommendedName>
        <fullName evidence="3">histidine kinase</fullName>
        <ecNumber evidence="3">2.7.13.3</ecNumber>
    </recommendedName>
</protein>
<dbReference type="PRINTS" id="PR00344">
    <property type="entry name" value="BCTRLSENSOR"/>
</dbReference>
<dbReference type="CDD" id="cd06225">
    <property type="entry name" value="HAMP"/>
    <property type="match status" value="1"/>
</dbReference>
<evidence type="ECO:0000256" key="13">
    <source>
        <dbReference type="ARBA" id="ARBA00023136"/>
    </source>
</evidence>
<dbReference type="InterPro" id="IPR036890">
    <property type="entry name" value="HATPase_C_sf"/>
</dbReference>
<evidence type="ECO:0000259" key="15">
    <source>
        <dbReference type="PROSITE" id="PS50109"/>
    </source>
</evidence>
<keyword evidence="8" id="KW-0547">Nucleotide-binding</keyword>
<keyword evidence="11 14" id="KW-1133">Transmembrane helix</keyword>
<keyword evidence="7 14" id="KW-0812">Transmembrane</keyword>
<keyword evidence="18" id="KW-1185">Reference proteome</keyword>
<comment type="catalytic activity">
    <reaction evidence="1">
        <text>ATP + protein L-histidine = ADP + protein N-phospho-L-histidine.</text>
        <dbReference type="EC" id="2.7.13.3"/>
    </reaction>
</comment>
<keyword evidence="4" id="KW-1003">Cell membrane</keyword>
<evidence type="ECO:0000256" key="5">
    <source>
        <dbReference type="ARBA" id="ARBA00022553"/>
    </source>
</evidence>
<evidence type="ECO:0000256" key="8">
    <source>
        <dbReference type="ARBA" id="ARBA00022741"/>
    </source>
</evidence>
<evidence type="ECO:0000256" key="4">
    <source>
        <dbReference type="ARBA" id="ARBA00022475"/>
    </source>
</evidence>
<dbReference type="EC" id="2.7.13.3" evidence="3"/>
<dbReference type="Pfam" id="PF00672">
    <property type="entry name" value="HAMP"/>
    <property type="match status" value="1"/>
</dbReference>
<gene>
    <name evidence="17" type="ORF">GCWU0000282_001524</name>
</gene>
<dbReference type="GO" id="GO:0005886">
    <property type="term" value="C:plasma membrane"/>
    <property type="evidence" value="ECO:0007669"/>
    <property type="project" value="UniProtKB-SubCell"/>
</dbReference>
<dbReference type="InterPro" id="IPR005467">
    <property type="entry name" value="His_kinase_dom"/>
</dbReference>
<keyword evidence="13 14" id="KW-0472">Membrane</keyword>
<evidence type="ECO:0000256" key="2">
    <source>
        <dbReference type="ARBA" id="ARBA00004651"/>
    </source>
</evidence>
<evidence type="ECO:0000256" key="7">
    <source>
        <dbReference type="ARBA" id="ARBA00022692"/>
    </source>
</evidence>
<dbReference type="eggNOG" id="COG5002">
    <property type="taxonomic scope" value="Bacteria"/>
</dbReference>
<evidence type="ECO:0000256" key="11">
    <source>
        <dbReference type="ARBA" id="ARBA00022989"/>
    </source>
</evidence>
<comment type="subcellular location">
    <subcellularLocation>
        <location evidence="2">Cell membrane</location>
        <topology evidence="2">Multi-pass membrane protein</topology>
    </subcellularLocation>
</comment>
<dbReference type="CDD" id="cd00082">
    <property type="entry name" value="HisKA"/>
    <property type="match status" value="1"/>
</dbReference>
<evidence type="ECO:0000256" key="6">
    <source>
        <dbReference type="ARBA" id="ARBA00022679"/>
    </source>
</evidence>
<keyword evidence="6" id="KW-0808">Transferase</keyword>
<dbReference type="PROSITE" id="PS50109">
    <property type="entry name" value="HIS_KIN"/>
    <property type="match status" value="1"/>
</dbReference>
<evidence type="ECO:0000256" key="1">
    <source>
        <dbReference type="ARBA" id="ARBA00000085"/>
    </source>
</evidence>
<dbReference type="SMART" id="SM00388">
    <property type="entry name" value="HisKA"/>
    <property type="match status" value="1"/>
</dbReference>
<keyword evidence="5" id="KW-0597">Phosphoprotein</keyword>
<dbReference type="PANTHER" id="PTHR45528:SF1">
    <property type="entry name" value="SENSOR HISTIDINE KINASE CPXA"/>
    <property type="match status" value="1"/>
</dbReference>
<sequence length="511" mass="58565">MKLRGRIGVSFMVVMVIPLILINVSFFMIIKTRFSMDGDKSAGEKTGMIASIANPMSYISRIIADDYNELELCLKNSPDCLDDKVYLEKFSEKISKKYSYIYITKDNKLIYGKNMKLYNKIGYEFPAYTYEIGESRGYFEDDSFQVIVRYLGRSEKGMEVFFVTDISELEADSKSVWGQLMASFVVIMLLTGLLLSYWLYTSIAKPINSLRNSTKHIIAGDLDTEVTGHKKDEIGELSADFNNMRRHIKELLKDNLKKKQNMKEMIVNISHDLKTPLTVIKGYTEGLREGVANTPEKQDKYLSIIYSKAVEMNSLIDELSTYAKIDMDEISYNFITLDINEYLEEGFEEIRTDLEINDFEVYFHPYEGKLEVIADADQLKRVINNLVSNSKKYAANDRKGRIDIRVSPKSDFVKIELEDNGIGIPKDSLAKIFERMYRGDESRNSKIGGSGLGLAIVKKIIEDHNGRVWAESTEGQGTKIIILLRNAEFTTSKEILNKKEQNRSNKLFMRL</sequence>
<dbReference type="AlphaFoldDB" id="V2XKH9"/>
<dbReference type="SUPFAM" id="SSF158472">
    <property type="entry name" value="HAMP domain-like"/>
    <property type="match status" value="1"/>
</dbReference>
<dbReference type="FunFam" id="3.30.565.10:FF:000006">
    <property type="entry name" value="Sensor histidine kinase WalK"/>
    <property type="match status" value="1"/>
</dbReference>
<dbReference type="GO" id="GO:0005524">
    <property type="term" value="F:ATP binding"/>
    <property type="evidence" value="ECO:0007669"/>
    <property type="project" value="UniProtKB-KW"/>
</dbReference>
<name>V2XKH9_9FIRM</name>
<feature type="transmembrane region" description="Helical" evidence="14">
    <location>
        <begin position="6"/>
        <end position="30"/>
    </location>
</feature>
<dbReference type="InterPro" id="IPR003594">
    <property type="entry name" value="HATPase_dom"/>
</dbReference>
<dbReference type="SUPFAM" id="SSF47384">
    <property type="entry name" value="Homodimeric domain of signal transducing histidine kinase"/>
    <property type="match status" value="1"/>
</dbReference>
<dbReference type="PROSITE" id="PS50885">
    <property type="entry name" value="HAMP"/>
    <property type="match status" value="1"/>
</dbReference>
<keyword evidence="10" id="KW-0067">ATP-binding</keyword>
<accession>V2XKH9</accession>
<feature type="transmembrane region" description="Helical" evidence="14">
    <location>
        <begin position="180"/>
        <end position="200"/>
    </location>
</feature>
<dbReference type="Pfam" id="PF02518">
    <property type="entry name" value="HATPase_c"/>
    <property type="match status" value="1"/>
</dbReference>
<dbReference type="InterPro" id="IPR050398">
    <property type="entry name" value="HssS/ArlS-like"/>
</dbReference>
<evidence type="ECO:0000256" key="14">
    <source>
        <dbReference type="SAM" id="Phobius"/>
    </source>
</evidence>
<reference evidence="17 18" key="1">
    <citation type="submission" date="2013-06" db="EMBL/GenBank/DDBJ databases">
        <authorList>
            <person name="Weinstock G."/>
            <person name="Sodergren E."/>
            <person name="Clifton S."/>
            <person name="Fulton L."/>
            <person name="Fulton B."/>
            <person name="Courtney L."/>
            <person name="Fronick C."/>
            <person name="Harrison M."/>
            <person name="Strong C."/>
            <person name="Farmer C."/>
            <person name="Delahaunty K."/>
            <person name="Markovic C."/>
            <person name="Hall O."/>
            <person name="Minx P."/>
            <person name="Tomlinson C."/>
            <person name="Mitreva M."/>
            <person name="Nelson J."/>
            <person name="Hou S."/>
            <person name="Wollam A."/>
            <person name="Pepin K.H."/>
            <person name="Johnson M."/>
            <person name="Bhonagiri V."/>
            <person name="Nash W.E."/>
            <person name="Warren W."/>
            <person name="Chinwalla A."/>
            <person name="Mardis E.R."/>
            <person name="Wilson R.K."/>
        </authorList>
    </citation>
    <scope>NUCLEOTIDE SEQUENCE [LARGE SCALE GENOMIC DNA]</scope>
    <source>
        <strain evidence="17 18">ATCC 51271</strain>
    </source>
</reference>
<dbReference type="STRING" id="592026.GCWU0000282_001524"/>
<dbReference type="InterPro" id="IPR036097">
    <property type="entry name" value="HisK_dim/P_sf"/>
</dbReference>
<comment type="caution">
    <text evidence="17">The sequence shown here is derived from an EMBL/GenBank/DDBJ whole genome shotgun (WGS) entry which is preliminary data.</text>
</comment>
<feature type="domain" description="Histidine kinase" evidence="15">
    <location>
        <begin position="268"/>
        <end position="488"/>
    </location>
</feature>
<dbReference type="HOGENOM" id="CLU_000445_89_6_9"/>
<keyword evidence="9 17" id="KW-0418">Kinase</keyword>
<dbReference type="Gene3D" id="1.10.287.130">
    <property type="match status" value="1"/>
</dbReference>
<dbReference type="EMBL" id="ACIL03000013">
    <property type="protein sequence ID" value="ESL02654.1"/>
    <property type="molecule type" value="Genomic_DNA"/>
</dbReference>
<dbReference type="PANTHER" id="PTHR45528">
    <property type="entry name" value="SENSOR HISTIDINE KINASE CPXA"/>
    <property type="match status" value="1"/>
</dbReference>
<dbReference type="GO" id="GO:0000155">
    <property type="term" value="F:phosphorelay sensor kinase activity"/>
    <property type="evidence" value="ECO:0007669"/>
    <property type="project" value="InterPro"/>
</dbReference>
<evidence type="ECO:0000256" key="3">
    <source>
        <dbReference type="ARBA" id="ARBA00012438"/>
    </source>
</evidence>
<dbReference type="InterPro" id="IPR004358">
    <property type="entry name" value="Sig_transdc_His_kin-like_C"/>
</dbReference>
<dbReference type="SMART" id="SM00304">
    <property type="entry name" value="HAMP"/>
    <property type="match status" value="1"/>
</dbReference>
<dbReference type="InterPro" id="IPR003660">
    <property type="entry name" value="HAMP_dom"/>
</dbReference>
<evidence type="ECO:0000259" key="16">
    <source>
        <dbReference type="PROSITE" id="PS50885"/>
    </source>
</evidence>
<evidence type="ECO:0000313" key="18">
    <source>
        <dbReference type="Proteomes" id="UP000018227"/>
    </source>
</evidence>
<dbReference type="Gene3D" id="3.30.565.10">
    <property type="entry name" value="Histidine kinase-like ATPase, C-terminal domain"/>
    <property type="match status" value="1"/>
</dbReference>
<feature type="domain" description="HAMP" evidence="16">
    <location>
        <begin position="201"/>
        <end position="253"/>
    </location>
</feature>
<dbReference type="SUPFAM" id="SSF55874">
    <property type="entry name" value="ATPase domain of HSP90 chaperone/DNA topoisomerase II/histidine kinase"/>
    <property type="match status" value="1"/>
</dbReference>
<dbReference type="Proteomes" id="UP000018227">
    <property type="component" value="Unassembled WGS sequence"/>
</dbReference>
<dbReference type="CDD" id="cd00075">
    <property type="entry name" value="HATPase"/>
    <property type="match status" value="1"/>
</dbReference>